<dbReference type="EMBL" id="JAQQAF010000003">
    <property type="protein sequence ID" value="KAJ8498178.1"/>
    <property type="molecule type" value="Genomic_DNA"/>
</dbReference>
<evidence type="ECO:0000313" key="2">
    <source>
        <dbReference type="Proteomes" id="UP001222027"/>
    </source>
</evidence>
<sequence length="78" mass="8773">MKPTKLSLEEPQEQLHRIPFTLSSKNVKNPEKECADLNEEQAADGEGYPVIDLVSYSELVQQITTEPGMEVEVTIAER</sequence>
<proteinExistence type="predicted"/>
<comment type="caution">
    <text evidence="1">The sequence shown here is derived from an EMBL/GenBank/DDBJ whole genome shotgun (WGS) entry which is preliminary data.</text>
</comment>
<protein>
    <submittedName>
        <fullName evidence="1">Uncharacterized protein</fullName>
    </submittedName>
</protein>
<evidence type="ECO:0000313" key="1">
    <source>
        <dbReference type="EMBL" id="KAJ8498178.1"/>
    </source>
</evidence>
<dbReference type="Proteomes" id="UP001222027">
    <property type="component" value="Unassembled WGS sequence"/>
</dbReference>
<dbReference type="AlphaFoldDB" id="A0AAV8RH91"/>
<accession>A0AAV8RH91</accession>
<organism evidence="1 2">
    <name type="scientific">Ensete ventricosum</name>
    <name type="common">Abyssinian banana</name>
    <name type="synonym">Musa ensete</name>
    <dbReference type="NCBI Taxonomy" id="4639"/>
    <lineage>
        <taxon>Eukaryota</taxon>
        <taxon>Viridiplantae</taxon>
        <taxon>Streptophyta</taxon>
        <taxon>Embryophyta</taxon>
        <taxon>Tracheophyta</taxon>
        <taxon>Spermatophyta</taxon>
        <taxon>Magnoliopsida</taxon>
        <taxon>Liliopsida</taxon>
        <taxon>Zingiberales</taxon>
        <taxon>Musaceae</taxon>
        <taxon>Ensete</taxon>
    </lineage>
</organism>
<keyword evidence="2" id="KW-1185">Reference proteome</keyword>
<gene>
    <name evidence="1" type="ORF">OPV22_008730</name>
</gene>
<name>A0AAV8RH91_ENSVE</name>
<reference evidence="1 2" key="1">
    <citation type="submission" date="2022-12" db="EMBL/GenBank/DDBJ databases">
        <title>Chromosome-scale assembly of the Ensete ventricosum genome.</title>
        <authorList>
            <person name="Dussert Y."/>
            <person name="Stocks J."/>
            <person name="Wendawek A."/>
            <person name="Woldeyes F."/>
            <person name="Nichols R.A."/>
            <person name="Borrell J.S."/>
        </authorList>
    </citation>
    <scope>NUCLEOTIDE SEQUENCE [LARGE SCALE GENOMIC DNA]</scope>
    <source>
        <strain evidence="2">cv. Maze</strain>
        <tissue evidence="1">Seeds</tissue>
    </source>
</reference>